<dbReference type="AlphaFoldDB" id="A0A0G1YHZ3"/>
<dbReference type="PANTHER" id="PTHR30371">
    <property type="entry name" value="SEC-INDEPENDENT PROTEIN TRANSLOCASE PROTEIN TATC"/>
    <property type="match status" value="1"/>
</dbReference>
<evidence type="ECO:0000256" key="4">
    <source>
        <dbReference type="ARBA" id="ARBA00023136"/>
    </source>
</evidence>
<name>A0A0G1YHZ3_9BACT</name>
<dbReference type="GO" id="GO:0009977">
    <property type="term" value="F:proton motive force dependent protein transmembrane transporter activity"/>
    <property type="evidence" value="ECO:0007669"/>
    <property type="project" value="TreeGrafter"/>
</dbReference>
<feature type="transmembrane region" description="Helical" evidence="5">
    <location>
        <begin position="114"/>
        <end position="143"/>
    </location>
</feature>
<dbReference type="PANTHER" id="PTHR30371:SF0">
    <property type="entry name" value="SEC-INDEPENDENT PROTEIN TRANSLOCASE PROTEIN TATC, CHLOROPLASTIC-RELATED"/>
    <property type="match status" value="1"/>
</dbReference>
<reference evidence="6 7" key="1">
    <citation type="journal article" date="2015" name="Nature">
        <title>rRNA introns, odd ribosomes, and small enigmatic genomes across a large radiation of phyla.</title>
        <authorList>
            <person name="Brown C.T."/>
            <person name="Hug L.A."/>
            <person name="Thomas B.C."/>
            <person name="Sharon I."/>
            <person name="Castelle C.J."/>
            <person name="Singh A."/>
            <person name="Wilkins M.J."/>
            <person name="Williams K.H."/>
            <person name="Banfield J.F."/>
        </authorList>
    </citation>
    <scope>NUCLEOTIDE SEQUENCE [LARGE SCALE GENOMIC DNA]</scope>
</reference>
<protein>
    <submittedName>
        <fullName evidence="6">TatCy</fullName>
    </submittedName>
</protein>
<evidence type="ECO:0000256" key="2">
    <source>
        <dbReference type="ARBA" id="ARBA00022692"/>
    </source>
</evidence>
<comment type="caution">
    <text evidence="6">The sequence shown here is derived from an EMBL/GenBank/DDBJ whole genome shotgun (WGS) entry which is preliminary data.</text>
</comment>
<sequence length="251" mass="28254">MEPKKDAADAEKGFLDELGKEYLPYLTDIRKKLVILFVTFVVFALLGAIYYEQIIIFSLRIFRIEGVNFAFTSQFQFINLALSSALVVGIIATLPLLIYEILSFLGPGLNKKEYRFLITLIPLAFLLFTGGFAYGVAVMKYVINLFYANTLKLDVTNLLDISVFLTQIIITSSLLGVMFEFPLVITALIKMRVVTLEAVVARRPFIYFGLMLVAAVLPPTDLLSLALLTLPLFLIFETTVLFNRYFIISKG</sequence>
<dbReference type="EMBL" id="LCPW01000004">
    <property type="protein sequence ID" value="KKW06029.1"/>
    <property type="molecule type" value="Genomic_DNA"/>
</dbReference>
<dbReference type="STRING" id="1618342.UY40_C0004G0013"/>
<feature type="transmembrane region" description="Helical" evidence="5">
    <location>
        <begin position="33"/>
        <end position="57"/>
    </location>
</feature>
<dbReference type="GO" id="GO:0065002">
    <property type="term" value="P:intracellular protein transmembrane transport"/>
    <property type="evidence" value="ECO:0007669"/>
    <property type="project" value="TreeGrafter"/>
</dbReference>
<evidence type="ECO:0000256" key="5">
    <source>
        <dbReference type="SAM" id="Phobius"/>
    </source>
</evidence>
<dbReference type="Proteomes" id="UP000034119">
    <property type="component" value="Unassembled WGS sequence"/>
</dbReference>
<feature type="transmembrane region" description="Helical" evidence="5">
    <location>
        <begin position="200"/>
        <end position="217"/>
    </location>
</feature>
<dbReference type="InterPro" id="IPR002033">
    <property type="entry name" value="TatC"/>
</dbReference>
<dbReference type="PRINTS" id="PR01840">
    <property type="entry name" value="TATCFAMILY"/>
</dbReference>
<dbReference type="Pfam" id="PF00902">
    <property type="entry name" value="TatC"/>
    <property type="match status" value="1"/>
</dbReference>
<feature type="transmembrane region" description="Helical" evidence="5">
    <location>
        <begin position="163"/>
        <end position="188"/>
    </location>
</feature>
<gene>
    <name evidence="6" type="ORF">UY40_C0004G0013</name>
</gene>
<accession>A0A0G1YHZ3</accession>
<evidence type="ECO:0000256" key="3">
    <source>
        <dbReference type="ARBA" id="ARBA00022989"/>
    </source>
</evidence>
<keyword evidence="3 5" id="KW-1133">Transmembrane helix</keyword>
<keyword evidence="2 5" id="KW-0812">Transmembrane</keyword>
<proteinExistence type="predicted"/>
<evidence type="ECO:0000256" key="1">
    <source>
        <dbReference type="ARBA" id="ARBA00004141"/>
    </source>
</evidence>
<dbReference type="GO" id="GO:0043953">
    <property type="term" value="P:protein transport by the Tat complex"/>
    <property type="evidence" value="ECO:0007669"/>
    <property type="project" value="TreeGrafter"/>
</dbReference>
<feature type="transmembrane region" description="Helical" evidence="5">
    <location>
        <begin position="77"/>
        <end position="102"/>
    </location>
</feature>
<keyword evidence="4 5" id="KW-0472">Membrane</keyword>
<evidence type="ECO:0000313" key="6">
    <source>
        <dbReference type="EMBL" id="KKW06029.1"/>
    </source>
</evidence>
<organism evidence="6 7">
    <name type="scientific">candidate division CPR1 bacterium GW2011_GWC1_49_13</name>
    <dbReference type="NCBI Taxonomy" id="1618342"/>
    <lineage>
        <taxon>Bacteria</taxon>
        <taxon>candidate division CPR1</taxon>
    </lineage>
</organism>
<dbReference type="GO" id="GO:0033281">
    <property type="term" value="C:TAT protein transport complex"/>
    <property type="evidence" value="ECO:0007669"/>
    <property type="project" value="TreeGrafter"/>
</dbReference>
<evidence type="ECO:0000313" key="7">
    <source>
        <dbReference type="Proteomes" id="UP000034119"/>
    </source>
</evidence>
<feature type="transmembrane region" description="Helical" evidence="5">
    <location>
        <begin position="223"/>
        <end position="242"/>
    </location>
</feature>
<comment type="subcellular location">
    <subcellularLocation>
        <location evidence="1">Membrane</location>
        <topology evidence="1">Multi-pass membrane protein</topology>
    </subcellularLocation>
</comment>